<proteinExistence type="predicted"/>
<protein>
    <submittedName>
        <fullName evidence="2">Uncharacterized protein</fullName>
    </submittedName>
</protein>
<accession>A0ABQ5BP37</accession>
<feature type="compositionally biased region" description="Basic and acidic residues" evidence="1">
    <location>
        <begin position="374"/>
        <end position="386"/>
    </location>
</feature>
<dbReference type="Proteomes" id="UP001151760">
    <property type="component" value="Unassembled WGS sequence"/>
</dbReference>
<name>A0ABQ5BP37_9ASTR</name>
<gene>
    <name evidence="2" type="ORF">Tco_0861676</name>
</gene>
<comment type="caution">
    <text evidence="2">The sequence shown here is derived from an EMBL/GenBank/DDBJ whole genome shotgun (WGS) entry which is preliminary data.</text>
</comment>
<feature type="region of interest" description="Disordered" evidence="1">
    <location>
        <begin position="1"/>
        <end position="29"/>
    </location>
</feature>
<evidence type="ECO:0000313" key="2">
    <source>
        <dbReference type="EMBL" id="GJT14634.1"/>
    </source>
</evidence>
<reference evidence="2" key="1">
    <citation type="journal article" date="2022" name="Int. J. Mol. Sci.">
        <title>Draft Genome of Tanacetum Coccineum: Genomic Comparison of Closely Related Tanacetum-Family Plants.</title>
        <authorList>
            <person name="Yamashiro T."/>
            <person name="Shiraishi A."/>
            <person name="Nakayama K."/>
            <person name="Satake H."/>
        </authorList>
    </citation>
    <scope>NUCLEOTIDE SEQUENCE</scope>
</reference>
<feature type="compositionally biased region" description="Basic residues" evidence="1">
    <location>
        <begin position="387"/>
        <end position="396"/>
    </location>
</feature>
<reference evidence="2" key="2">
    <citation type="submission" date="2022-01" db="EMBL/GenBank/DDBJ databases">
        <authorList>
            <person name="Yamashiro T."/>
            <person name="Shiraishi A."/>
            <person name="Satake H."/>
            <person name="Nakayama K."/>
        </authorList>
    </citation>
    <scope>NUCLEOTIDE SEQUENCE</scope>
</reference>
<sequence length="396" mass="44640">MNKAMKTSKEEAEEKRVVNTGPHDGNKDQLVDFKNSMEDLLPWRVAKATSLVMVDSEVFDSDSRAVAGVGDGILLAFEVIDKKLKIIRYYSEGNNSAVLPLRFEEKDEEARSFIVVPSAMEQKGFQLVQVYVDDIFLGPYKSWCDEFEALYAKADFIMSSWVNLHIFPRDQVAFDNGGGKLWMWMYIVPILVRFPSRQSHLNAVQEDLTLFLQGKQTNWAYDILGNHPLIWNCILDSDYGGSNLDRKSNKWLSILGQRLISWTMLIWVGDCSLGSNLTYALTANPTIYDSLVKQFWQSAITNTKTDGSLEISATIDTIRTRNMLLWLNPKPSSSTPQAPTPPFIPTPTPPPIPTPTPPPIPTPTSTPPILKTEPTPDVHIYEEQSPVHHHFSPSQE</sequence>
<evidence type="ECO:0000256" key="1">
    <source>
        <dbReference type="SAM" id="MobiDB-lite"/>
    </source>
</evidence>
<evidence type="ECO:0000313" key="3">
    <source>
        <dbReference type="Proteomes" id="UP001151760"/>
    </source>
</evidence>
<feature type="compositionally biased region" description="Pro residues" evidence="1">
    <location>
        <begin position="338"/>
        <end position="366"/>
    </location>
</feature>
<organism evidence="2 3">
    <name type="scientific">Tanacetum coccineum</name>
    <dbReference type="NCBI Taxonomy" id="301880"/>
    <lineage>
        <taxon>Eukaryota</taxon>
        <taxon>Viridiplantae</taxon>
        <taxon>Streptophyta</taxon>
        <taxon>Embryophyta</taxon>
        <taxon>Tracheophyta</taxon>
        <taxon>Spermatophyta</taxon>
        <taxon>Magnoliopsida</taxon>
        <taxon>eudicotyledons</taxon>
        <taxon>Gunneridae</taxon>
        <taxon>Pentapetalae</taxon>
        <taxon>asterids</taxon>
        <taxon>campanulids</taxon>
        <taxon>Asterales</taxon>
        <taxon>Asteraceae</taxon>
        <taxon>Asteroideae</taxon>
        <taxon>Anthemideae</taxon>
        <taxon>Anthemidinae</taxon>
        <taxon>Tanacetum</taxon>
    </lineage>
</organism>
<keyword evidence="3" id="KW-1185">Reference proteome</keyword>
<feature type="compositionally biased region" description="Basic and acidic residues" evidence="1">
    <location>
        <begin position="7"/>
        <end position="17"/>
    </location>
</feature>
<dbReference type="EMBL" id="BQNB010013329">
    <property type="protein sequence ID" value="GJT14634.1"/>
    <property type="molecule type" value="Genomic_DNA"/>
</dbReference>
<feature type="region of interest" description="Disordered" evidence="1">
    <location>
        <begin position="329"/>
        <end position="396"/>
    </location>
</feature>